<comment type="caution">
    <text evidence="1">The sequence shown here is derived from an EMBL/GenBank/DDBJ whole genome shotgun (WGS) entry which is preliminary data.</text>
</comment>
<reference evidence="1 2" key="1">
    <citation type="submission" date="2024-01" db="EMBL/GenBank/DDBJ databases">
        <title>Genome assemblies of Stephania.</title>
        <authorList>
            <person name="Yang L."/>
        </authorList>
    </citation>
    <scope>NUCLEOTIDE SEQUENCE [LARGE SCALE GENOMIC DNA]</scope>
    <source>
        <strain evidence="1">YNDBR</strain>
        <tissue evidence="1">Leaf</tissue>
    </source>
</reference>
<protein>
    <submittedName>
        <fullName evidence="1">Uncharacterized protein</fullName>
    </submittedName>
</protein>
<accession>A0AAP0IST6</accession>
<name>A0AAP0IST6_9MAGN</name>
<evidence type="ECO:0000313" key="1">
    <source>
        <dbReference type="EMBL" id="KAK9121122.1"/>
    </source>
</evidence>
<dbReference type="EMBL" id="JBBNAF010000008">
    <property type="protein sequence ID" value="KAK9121122.1"/>
    <property type="molecule type" value="Genomic_DNA"/>
</dbReference>
<sequence>MTLSLMPQRHQHLSQPIRRRHVSCAAGNEPIDCKHAADTYFQPKTVPGCSSAHVLRVQPPKLVSLTSREQFLWVFILGTRRFIRREHVGAATHNFHT</sequence>
<organism evidence="1 2">
    <name type="scientific">Stephania yunnanensis</name>
    <dbReference type="NCBI Taxonomy" id="152371"/>
    <lineage>
        <taxon>Eukaryota</taxon>
        <taxon>Viridiplantae</taxon>
        <taxon>Streptophyta</taxon>
        <taxon>Embryophyta</taxon>
        <taxon>Tracheophyta</taxon>
        <taxon>Spermatophyta</taxon>
        <taxon>Magnoliopsida</taxon>
        <taxon>Ranunculales</taxon>
        <taxon>Menispermaceae</taxon>
        <taxon>Menispermoideae</taxon>
        <taxon>Cissampelideae</taxon>
        <taxon>Stephania</taxon>
    </lineage>
</organism>
<dbReference type="Proteomes" id="UP001420932">
    <property type="component" value="Unassembled WGS sequence"/>
</dbReference>
<evidence type="ECO:0000313" key="2">
    <source>
        <dbReference type="Proteomes" id="UP001420932"/>
    </source>
</evidence>
<proteinExistence type="predicted"/>
<dbReference type="AlphaFoldDB" id="A0AAP0IST6"/>
<gene>
    <name evidence="1" type="ORF">Syun_018739</name>
</gene>
<keyword evidence="2" id="KW-1185">Reference proteome</keyword>